<proteinExistence type="predicted"/>
<accession>A0A1R2CDG2</accession>
<protein>
    <recommendedName>
        <fullName evidence="1">FCP1 homology domain-containing protein</fullName>
    </recommendedName>
</protein>
<comment type="caution">
    <text evidence="2">The sequence shown here is derived from an EMBL/GenBank/DDBJ whole genome shotgun (WGS) entry which is preliminary data.</text>
</comment>
<dbReference type="AlphaFoldDB" id="A0A1R2CDG2"/>
<dbReference type="InterPro" id="IPR036412">
    <property type="entry name" value="HAD-like_sf"/>
</dbReference>
<dbReference type="FunFam" id="3.40.50.1000:FF:000093">
    <property type="entry name" value="NLI interacting factor-like phosphatase family protein"/>
    <property type="match status" value="1"/>
</dbReference>
<dbReference type="InterPro" id="IPR050365">
    <property type="entry name" value="TIM50"/>
</dbReference>
<dbReference type="EMBL" id="MPUH01000187">
    <property type="protein sequence ID" value="OMJ87049.1"/>
    <property type="molecule type" value="Genomic_DNA"/>
</dbReference>
<dbReference type="GO" id="GO:0016791">
    <property type="term" value="F:phosphatase activity"/>
    <property type="evidence" value="ECO:0007669"/>
    <property type="project" value="InterPro"/>
</dbReference>
<dbReference type="CDD" id="cd07521">
    <property type="entry name" value="HAD_FCP1-like"/>
    <property type="match status" value="1"/>
</dbReference>
<sequence>MSEPSEHNLILKRSKSEKSFMITPEEVLNAPSFKPKNDKKSSVHAFTLNSNDLMKNIKNENGTIKDTSIAKLILKSNLSKVKRKIHLQLPERKVKKKDVDPFIGILSDDSIEKVSMSEEKIGLESEKIYKDHLKQTFIALKAVRNLKKIPKEKVLEKKLNLVKSFEHEGRKTVIFDLDETLVHCVGMNKGHVALPVKFPNGKSCLAGVNIRPYAKECLEEASKLFEVIIFTASHKCYADVIIDYLDPQKKFIHHRLYREHCVQINSVNVKDLRIINRRIQDIVIIDNSVFSFAFHLDNGVPIITWMKNPYDKELCSLIPYFNVIADAEDVREINRSLFHLDTYCEDFSDEYIDI</sequence>
<dbReference type="PANTHER" id="PTHR12210">
    <property type="entry name" value="DULLARD PROTEIN PHOSPHATASE"/>
    <property type="match status" value="1"/>
</dbReference>
<dbReference type="SUPFAM" id="SSF56784">
    <property type="entry name" value="HAD-like"/>
    <property type="match status" value="1"/>
</dbReference>
<gene>
    <name evidence="2" type="ORF">SteCoe_11290</name>
</gene>
<dbReference type="NCBIfam" id="TIGR02251">
    <property type="entry name" value="HIF-SF_euk"/>
    <property type="match status" value="1"/>
</dbReference>
<dbReference type="SMART" id="SM00577">
    <property type="entry name" value="CPDc"/>
    <property type="match status" value="1"/>
</dbReference>
<dbReference type="InterPro" id="IPR011948">
    <property type="entry name" value="Dullard_phosphatase"/>
</dbReference>
<evidence type="ECO:0000259" key="1">
    <source>
        <dbReference type="PROSITE" id="PS50969"/>
    </source>
</evidence>
<dbReference type="Pfam" id="PF03031">
    <property type="entry name" value="NIF"/>
    <property type="match status" value="1"/>
</dbReference>
<evidence type="ECO:0000313" key="3">
    <source>
        <dbReference type="Proteomes" id="UP000187209"/>
    </source>
</evidence>
<evidence type="ECO:0000313" key="2">
    <source>
        <dbReference type="EMBL" id="OMJ87049.1"/>
    </source>
</evidence>
<dbReference type="PROSITE" id="PS50969">
    <property type="entry name" value="FCP1"/>
    <property type="match status" value="1"/>
</dbReference>
<dbReference type="InterPro" id="IPR023214">
    <property type="entry name" value="HAD_sf"/>
</dbReference>
<reference evidence="2 3" key="1">
    <citation type="submission" date="2016-11" db="EMBL/GenBank/DDBJ databases">
        <title>The macronuclear genome of Stentor coeruleus: a giant cell with tiny introns.</title>
        <authorList>
            <person name="Slabodnick M."/>
            <person name="Ruby J.G."/>
            <person name="Reiff S.B."/>
            <person name="Swart E.C."/>
            <person name="Gosai S."/>
            <person name="Prabakaran S."/>
            <person name="Witkowska E."/>
            <person name="Larue G.E."/>
            <person name="Fisher S."/>
            <person name="Freeman R.M."/>
            <person name="Gunawardena J."/>
            <person name="Chu W."/>
            <person name="Stover N.A."/>
            <person name="Gregory B.D."/>
            <person name="Nowacki M."/>
            <person name="Derisi J."/>
            <person name="Roy S.W."/>
            <person name="Marshall W.F."/>
            <person name="Sood P."/>
        </authorList>
    </citation>
    <scope>NUCLEOTIDE SEQUENCE [LARGE SCALE GENOMIC DNA]</scope>
    <source>
        <strain evidence="2">WM001</strain>
    </source>
</reference>
<dbReference type="InterPro" id="IPR004274">
    <property type="entry name" value="FCP1_dom"/>
</dbReference>
<feature type="domain" description="FCP1 homology" evidence="1">
    <location>
        <begin position="166"/>
        <end position="324"/>
    </location>
</feature>
<name>A0A1R2CDG2_9CILI</name>
<dbReference type="Proteomes" id="UP000187209">
    <property type="component" value="Unassembled WGS sequence"/>
</dbReference>
<keyword evidence="3" id="KW-1185">Reference proteome</keyword>
<dbReference type="Gene3D" id="3.40.50.1000">
    <property type="entry name" value="HAD superfamily/HAD-like"/>
    <property type="match status" value="1"/>
</dbReference>
<dbReference type="OrthoDB" id="10249888at2759"/>
<organism evidence="2 3">
    <name type="scientific">Stentor coeruleus</name>
    <dbReference type="NCBI Taxonomy" id="5963"/>
    <lineage>
        <taxon>Eukaryota</taxon>
        <taxon>Sar</taxon>
        <taxon>Alveolata</taxon>
        <taxon>Ciliophora</taxon>
        <taxon>Postciliodesmatophora</taxon>
        <taxon>Heterotrichea</taxon>
        <taxon>Heterotrichida</taxon>
        <taxon>Stentoridae</taxon>
        <taxon>Stentor</taxon>
    </lineage>
</organism>